<dbReference type="GO" id="GO:0016282">
    <property type="term" value="C:eukaryotic 43S preinitiation complex"/>
    <property type="evidence" value="ECO:0007669"/>
    <property type="project" value="UniProtKB-UniRule"/>
</dbReference>
<dbReference type="GO" id="GO:0001732">
    <property type="term" value="P:formation of cytoplasmic translation initiation complex"/>
    <property type="evidence" value="ECO:0007669"/>
    <property type="project" value="UniProtKB-UniRule"/>
</dbReference>
<dbReference type="EMBL" id="MU620941">
    <property type="protein sequence ID" value="KAI8577427.1"/>
    <property type="molecule type" value="Genomic_DNA"/>
</dbReference>
<comment type="subcellular location">
    <subcellularLocation>
        <location evidence="4">Cytoplasm</location>
    </subcellularLocation>
</comment>
<protein>
    <recommendedName>
        <fullName evidence="4">Eukaryotic translation initiation factor 3 subunit J</fullName>
        <shortName evidence="4">eIF3j</shortName>
    </recommendedName>
    <alternativeName>
        <fullName evidence="4">Eukaryotic translation initiation factor 3 30 kDa subunit homolog</fullName>
        <shortName evidence="4">eIF-3 30 kDa subunit homolog</shortName>
    </alternativeName>
</protein>
<sequence length="230" mass="26688">MSDWENDFDEDEPIVPVVKKKWDDEDVEDDIKDSWEESDEEEKPQPVAAPAKKKIPLAQKIAERQAEEERKKQELEAKRSELANRQQPETDEEAFERKEREKRLQIESDIQNASDLFSGVAVDDGSEPLEKMKPVTKEQFEAYQKRLVESISVFLENFIRELCLPIKDLEVRKISSTLTALANEKQRQQREAAKPKKKGKEKPTLQGNQKTAGRPDTAAYDNFDDFDDFM</sequence>
<dbReference type="Proteomes" id="UP001206595">
    <property type="component" value="Unassembled WGS sequence"/>
</dbReference>
<feature type="compositionally biased region" description="Basic and acidic residues" evidence="5">
    <location>
        <begin position="95"/>
        <end position="106"/>
    </location>
</feature>
<keyword evidence="3 4" id="KW-0648">Protein biosynthesis</keyword>
<dbReference type="PANTHER" id="PTHR21681">
    <property type="entry name" value="EUKARYOTIC TRANSLATION INITIATION FACTOR 3 SUBUNIT J"/>
    <property type="match status" value="1"/>
</dbReference>
<reference evidence="6" key="1">
    <citation type="submission" date="2021-06" db="EMBL/GenBank/DDBJ databases">
        <authorList>
            <consortium name="DOE Joint Genome Institute"/>
            <person name="Mondo S.J."/>
            <person name="Amses K.R."/>
            <person name="Simmons D.R."/>
            <person name="Longcore J.E."/>
            <person name="Seto K."/>
            <person name="Alves G.H."/>
            <person name="Bonds A.E."/>
            <person name="Quandt C.A."/>
            <person name="Davis W.J."/>
            <person name="Chang Y."/>
            <person name="Letcher P.M."/>
            <person name="Powell M.J."/>
            <person name="Kuo A."/>
            <person name="Labutti K."/>
            <person name="Pangilinan J."/>
            <person name="Andreopoulos W."/>
            <person name="Tritt A."/>
            <person name="Riley R."/>
            <person name="Hundley H."/>
            <person name="Johnson J."/>
            <person name="Lipzen A."/>
            <person name="Barry K."/>
            <person name="Berbee M.L."/>
            <person name="Buchler N.E."/>
            <person name="Grigoriev I.V."/>
            <person name="Spatafora J.W."/>
            <person name="Stajich J.E."/>
            <person name="James T.Y."/>
        </authorList>
    </citation>
    <scope>NUCLEOTIDE SEQUENCE</scope>
    <source>
        <strain evidence="6">AG</strain>
    </source>
</reference>
<keyword evidence="2 4" id="KW-0396">Initiation factor</keyword>
<dbReference type="GO" id="GO:0005852">
    <property type="term" value="C:eukaryotic translation initiation factor 3 complex"/>
    <property type="evidence" value="ECO:0007669"/>
    <property type="project" value="UniProtKB-UniRule"/>
</dbReference>
<comment type="function">
    <text evidence="4">Component of the eukaryotic translation initiation factor 3 (eIF-3) complex, which is involved in protein synthesis of a specialized repertoire of mRNAs and, together with other initiation factors, stimulates binding of mRNA and methionyl-tRNAi to the 40S ribosome. The eIF-3 complex specifically targets and initiates translation of a subset of mRNAs involved in cell proliferation.</text>
</comment>
<evidence type="ECO:0000256" key="1">
    <source>
        <dbReference type="ARBA" id="ARBA00022490"/>
    </source>
</evidence>
<dbReference type="InterPro" id="IPR013906">
    <property type="entry name" value="eIF3j"/>
</dbReference>
<keyword evidence="7" id="KW-1185">Reference proteome</keyword>
<dbReference type="AlphaFoldDB" id="A0AAD5HAY5"/>
<accession>A0AAD5HAY5</accession>
<evidence type="ECO:0000256" key="5">
    <source>
        <dbReference type="SAM" id="MobiDB-lite"/>
    </source>
</evidence>
<dbReference type="Pfam" id="PF08597">
    <property type="entry name" value="eIF3_subunit"/>
    <property type="match status" value="1"/>
</dbReference>
<organism evidence="6 7">
    <name type="scientific">Umbelopsis ramanniana AG</name>
    <dbReference type="NCBI Taxonomy" id="1314678"/>
    <lineage>
        <taxon>Eukaryota</taxon>
        <taxon>Fungi</taxon>
        <taxon>Fungi incertae sedis</taxon>
        <taxon>Mucoromycota</taxon>
        <taxon>Mucoromycotina</taxon>
        <taxon>Umbelopsidomycetes</taxon>
        <taxon>Umbelopsidales</taxon>
        <taxon>Umbelopsidaceae</taxon>
        <taxon>Umbelopsis</taxon>
    </lineage>
</organism>
<gene>
    <name evidence="4" type="primary">HCR1</name>
    <name evidence="6" type="ORF">K450DRAFT_252362</name>
</gene>
<evidence type="ECO:0000256" key="2">
    <source>
        <dbReference type="ARBA" id="ARBA00022540"/>
    </source>
</evidence>
<dbReference type="GO" id="GO:0033290">
    <property type="term" value="C:eukaryotic 48S preinitiation complex"/>
    <property type="evidence" value="ECO:0007669"/>
    <property type="project" value="UniProtKB-UniRule"/>
</dbReference>
<comment type="caution">
    <text evidence="6">The sequence shown here is derived from an EMBL/GenBank/DDBJ whole genome shotgun (WGS) entry which is preliminary data.</text>
</comment>
<dbReference type="HAMAP" id="MF_03009">
    <property type="entry name" value="eIF3j"/>
    <property type="match status" value="1"/>
</dbReference>
<feature type="compositionally biased region" description="Acidic residues" evidence="5">
    <location>
        <begin position="1"/>
        <end position="13"/>
    </location>
</feature>
<evidence type="ECO:0000256" key="3">
    <source>
        <dbReference type="ARBA" id="ARBA00022917"/>
    </source>
</evidence>
<feature type="compositionally biased region" description="Low complexity" evidence="5">
    <location>
        <begin position="45"/>
        <end position="60"/>
    </location>
</feature>
<feature type="compositionally biased region" description="Basic and acidic residues" evidence="5">
    <location>
        <begin position="184"/>
        <end position="194"/>
    </location>
</feature>
<keyword evidence="1 4" id="KW-0963">Cytoplasm</keyword>
<comment type="subunit">
    <text evidence="4">Component of the eukaryotic translation initiation factor 3 (eIF-3) complex.</text>
</comment>
<comment type="similarity">
    <text evidence="4">Belongs to the eIF-3 subunit J family.</text>
</comment>
<dbReference type="PANTHER" id="PTHR21681:SF0">
    <property type="entry name" value="EUKARYOTIC TRANSLATION INITIATION FACTOR 3 SUBUNIT J"/>
    <property type="match status" value="1"/>
</dbReference>
<reference evidence="6" key="2">
    <citation type="journal article" date="2022" name="Proc. Natl. Acad. Sci. U.S.A.">
        <title>Diploid-dominant life cycles characterize the early evolution of Fungi.</title>
        <authorList>
            <person name="Amses K.R."/>
            <person name="Simmons D.R."/>
            <person name="Longcore J.E."/>
            <person name="Mondo S.J."/>
            <person name="Seto K."/>
            <person name="Jeronimo G.H."/>
            <person name="Bonds A.E."/>
            <person name="Quandt C.A."/>
            <person name="Davis W.J."/>
            <person name="Chang Y."/>
            <person name="Federici B.A."/>
            <person name="Kuo A."/>
            <person name="LaButti K."/>
            <person name="Pangilinan J."/>
            <person name="Andreopoulos W."/>
            <person name="Tritt A."/>
            <person name="Riley R."/>
            <person name="Hundley H."/>
            <person name="Johnson J."/>
            <person name="Lipzen A."/>
            <person name="Barry K."/>
            <person name="Lang B.F."/>
            <person name="Cuomo C.A."/>
            <person name="Buchler N.E."/>
            <person name="Grigoriev I.V."/>
            <person name="Spatafora J.W."/>
            <person name="Stajich J.E."/>
            <person name="James T.Y."/>
        </authorList>
    </citation>
    <scope>NUCLEOTIDE SEQUENCE</scope>
    <source>
        <strain evidence="6">AG</strain>
    </source>
</reference>
<feature type="compositionally biased region" description="Acidic residues" evidence="5">
    <location>
        <begin position="24"/>
        <end position="42"/>
    </location>
</feature>
<evidence type="ECO:0000313" key="7">
    <source>
        <dbReference type="Proteomes" id="UP001206595"/>
    </source>
</evidence>
<dbReference type="GO" id="GO:0003743">
    <property type="term" value="F:translation initiation factor activity"/>
    <property type="evidence" value="ECO:0007669"/>
    <property type="project" value="UniProtKB-UniRule"/>
</dbReference>
<dbReference type="InterPro" id="IPR023194">
    <property type="entry name" value="eIF3-like_dom_sf"/>
</dbReference>
<name>A0AAD5HAY5_UMBRA</name>
<feature type="region of interest" description="Disordered" evidence="5">
    <location>
        <begin position="1"/>
        <end position="110"/>
    </location>
</feature>
<evidence type="ECO:0000313" key="6">
    <source>
        <dbReference type="EMBL" id="KAI8577427.1"/>
    </source>
</evidence>
<proteinExistence type="inferred from homology"/>
<feature type="compositionally biased region" description="Basic and acidic residues" evidence="5">
    <location>
        <begin position="61"/>
        <end position="82"/>
    </location>
</feature>
<dbReference type="Gene3D" id="1.10.246.60">
    <property type="entry name" value="Eukaryotic translation initiation factor 3 like domains"/>
    <property type="match status" value="1"/>
</dbReference>
<evidence type="ECO:0000256" key="4">
    <source>
        <dbReference type="HAMAP-Rule" id="MF_03009"/>
    </source>
</evidence>
<feature type="region of interest" description="Disordered" evidence="5">
    <location>
        <begin position="183"/>
        <end position="230"/>
    </location>
</feature>